<keyword evidence="4" id="KW-1185">Reference proteome</keyword>
<sequence length="185" mass="19954">MDTRLSPGSRPQLHWHRSRLPKTPCASPPVTPPLNRSLNIQAAPNSPPPVYTPSSHPPGYGDIHLTPLASIRSSNRPSASPSPSPSTVAASRLSLATTSHTATPSETSIHSCNATTGDESLRQAGDVVGVQPKECLASWSETLLRKLHRLRWWILVTVFLALFIVAMVWWIVSSSIGVTYHASAV</sequence>
<feature type="region of interest" description="Disordered" evidence="1">
    <location>
        <begin position="1"/>
        <end position="66"/>
    </location>
</feature>
<gene>
    <name evidence="3" type="ORF">PENSTE_c006G09094</name>
</gene>
<evidence type="ECO:0000256" key="1">
    <source>
        <dbReference type="SAM" id="MobiDB-lite"/>
    </source>
</evidence>
<evidence type="ECO:0000313" key="3">
    <source>
        <dbReference type="EMBL" id="OQE25303.1"/>
    </source>
</evidence>
<name>A0A1V6TIA5_9EURO</name>
<keyword evidence="2" id="KW-1133">Transmembrane helix</keyword>
<feature type="transmembrane region" description="Helical" evidence="2">
    <location>
        <begin position="152"/>
        <end position="172"/>
    </location>
</feature>
<dbReference type="Proteomes" id="UP000191285">
    <property type="component" value="Unassembled WGS sequence"/>
</dbReference>
<organism evidence="3 4">
    <name type="scientific">Penicillium steckii</name>
    <dbReference type="NCBI Taxonomy" id="303698"/>
    <lineage>
        <taxon>Eukaryota</taxon>
        <taxon>Fungi</taxon>
        <taxon>Dikarya</taxon>
        <taxon>Ascomycota</taxon>
        <taxon>Pezizomycotina</taxon>
        <taxon>Eurotiomycetes</taxon>
        <taxon>Eurotiomycetidae</taxon>
        <taxon>Eurotiales</taxon>
        <taxon>Aspergillaceae</taxon>
        <taxon>Penicillium</taxon>
    </lineage>
</organism>
<comment type="caution">
    <text evidence="3">The sequence shown here is derived from an EMBL/GenBank/DDBJ whole genome shotgun (WGS) entry which is preliminary data.</text>
</comment>
<dbReference type="AlphaFoldDB" id="A0A1V6TIA5"/>
<dbReference type="OrthoDB" id="10426196at2759"/>
<accession>A0A1V6TIA5</accession>
<proteinExistence type="predicted"/>
<keyword evidence="2" id="KW-0812">Transmembrane</keyword>
<reference evidence="4" key="1">
    <citation type="journal article" date="2017" name="Nat. Microbiol.">
        <title>Global analysis of biosynthetic gene clusters reveals vast potential of secondary metabolite production in Penicillium species.</title>
        <authorList>
            <person name="Nielsen J.C."/>
            <person name="Grijseels S."/>
            <person name="Prigent S."/>
            <person name="Ji B."/>
            <person name="Dainat J."/>
            <person name="Nielsen K.F."/>
            <person name="Frisvad J.C."/>
            <person name="Workman M."/>
            <person name="Nielsen J."/>
        </authorList>
    </citation>
    <scope>NUCLEOTIDE SEQUENCE [LARGE SCALE GENOMIC DNA]</scope>
    <source>
        <strain evidence="4">IBT 24891</strain>
    </source>
</reference>
<feature type="compositionally biased region" description="Polar residues" evidence="1">
    <location>
        <begin position="34"/>
        <end position="44"/>
    </location>
</feature>
<evidence type="ECO:0000313" key="4">
    <source>
        <dbReference type="Proteomes" id="UP000191285"/>
    </source>
</evidence>
<evidence type="ECO:0000256" key="2">
    <source>
        <dbReference type="SAM" id="Phobius"/>
    </source>
</evidence>
<dbReference type="EMBL" id="MLKD01000006">
    <property type="protein sequence ID" value="OQE25303.1"/>
    <property type="molecule type" value="Genomic_DNA"/>
</dbReference>
<protein>
    <submittedName>
        <fullName evidence="3">Uncharacterized protein</fullName>
    </submittedName>
</protein>
<keyword evidence="2" id="KW-0472">Membrane</keyword>